<evidence type="ECO:0000313" key="2">
    <source>
        <dbReference type="Proteomes" id="UP000018721"/>
    </source>
</evidence>
<evidence type="ECO:0000313" key="1">
    <source>
        <dbReference type="EMBL" id="ETI57577.1"/>
    </source>
</evidence>
<reference evidence="1 2" key="1">
    <citation type="submission" date="2013-11" db="EMBL/GenBank/DDBJ databases">
        <title>The Genome Sequence of Phytophthora parasitica P1569.</title>
        <authorList>
            <consortium name="The Broad Institute Genomics Platform"/>
            <person name="Russ C."/>
            <person name="Tyler B."/>
            <person name="Panabieres F."/>
            <person name="Shan W."/>
            <person name="Tripathy S."/>
            <person name="Grunwald N."/>
            <person name="Machado M."/>
            <person name="Johnson C.S."/>
            <person name="Arredondo F."/>
            <person name="Hong C."/>
            <person name="Coffey M."/>
            <person name="Young S.K."/>
            <person name="Zeng Q."/>
            <person name="Gargeya S."/>
            <person name="Fitzgerald M."/>
            <person name="Abouelleil A."/>
            <person name="Alvarado L."/>
            <person name="Chapman S.B."/>
            <person name="Gainer-Dewar J."/>
            <person name="Goldberg J."/>
            <person name="Griggs A."/>
            <person name="Gujja S."/>
            <person name="Hansen M."/>
            <person name="Howarth C."/>
            <person name="Imamovic A."/>
            <person name="Ireland A."/>
            <person name="Larimer J."/>
            <person name="McCowan C."/>
            <person name="Murphy C."/>
            <person name="Pearson M."/>
            <person name="Poon T.W."/>
            <person name="Priest M."/>
            <person name="Roberts A."/>
            <person name="Saif S."/>
            <person name="Shea T."/>
            <person name="Sykes S."/>
            <person name="Wortman J."/>
            <person name="Nusbaum C."/>
            <person name="Birren B."/>
        </authorList>
    </citation>
    <scope>NUCLEOTIDE SEQUENCE [LARGE SCALE GENOMIC DNA]</scope>
    <source>
        <strain evidence="1 2">P1569</strain>
    </source>
</reference>
<proteinExistence type="predicted"/>
<keyword evidence="2" id="KW-1185">Reference proteome</keyword>
<dbReference type="Proteomes" id="UP000018721">
    <property type="component" value="Unassembled WGS sequence"/>
</dbReference>
<protein>
    <submittedName>
        <fullName evidence="1">Uncharacterized protein</fullName>
    </submittedName>
</protein>
<comment type="caution">
    <text evidence="1">The sequence shown here is derived from an EMBL/GenBank/DDBJ whole genome shotgun (WGS) entry which is preliminary data.</text>
</comment>
<organism evidence="1 2">
    <name type="scientific">Phytophthora nicotianae P1569</name>
    <dbReference type="NCBI Taxonomy" id="1317065"/>
    <lineage>
        <taxon>Eukaryota</taxon>
        <taxon>Sar</taxon>
        <taxon>Stramenopiles</taxon>
        <taxon>Oomycota</taxon>
        <taxon>Peronosporomycetes</taxon>
        <taxon>Peronosporales</taxon>
        <taxon>Peronosporaceae</taxon>
        <taxon>Phytophthora</taxon>
    </lineage>
</organism>
<gene>
    <name evidence="1" type="ORF">F443_00150</name>
</gene>
<dbReference type="AlphaFoldDB" id="V9G335"/>
<dbReference type="EMBL" id="ANIZ01000023">
    <property type="protein sequence ID" value="ETI57577.1"/>
    <property type="molecule type" value="Genomic_DNA"/>
</dbReference>
<name>V9G335_PHYNI</name>
<accession>V9G335</accession>
<dbReference type="HOGENOM" id="CLU_2089580_0_0_1"/>
<sequence>MASRCSGLPPSASEIGINKLAFNNNFNSNCQSDRKPRKATETCCSLSVLPDQAEVPSNDSLYPARTPCLRNLSFSSPRTSLKTPALHWRHQLMPRYVTTLSPKGFVYELSRPQKTKT</sequence>